<gene>
    <name evidence="1" type="ORF">ODALV1_LOCUS5787</name>
</gene>
<dbReference type="EMBL" id="CAXLJM020000018">
    <property type="protein sequence ID" value="CAL8084416.1"/>
    <property type="molecule type" value="Genomic_DNA"/>
</dbReference>
<evidence type="ECO:0000313" key="2">
    <source>
        <dbReference type="Proteomes" id="UP001642540"/>
    </source>
</evidence>
<proteinExistence type="predicted"/>
<organism evidence="1 2">
    <name type="scientific">Orchesella dallaii</name>
    <dbReference type="NCBI Taxonomy" id="48710"/>
    <lineage>
        <taxon>Eukaryota</taxon>
        <taxon>Metazoa</taxon>
        <taxon>Ecdysozoa</taxon>
        <taxon>Arthropoda</taxon>
        <taxon>Hexapoda</taxon>
        <taxon>Collembola</taxon>
        <taxon>Entomobryomorpha</taxon>
        <taxon>Entomobryoidea</taxon>
        <taxon>Orchesellidae</taxon>
        <taxon>Orchesellinae</taxon>
        <taxon>Orchesella</taxon>
    </lineage>
</organism>
<keyword evidence="2" id="KW-1185">Reference proteome</keyword>
<name>A0ABP1Q0I6_9HEXA</name>
<dbReference type="Proteomes" id="UP001642540">
    <property type="component" value="Unassembled WGS sequence"/>
</dbReference>
<evidence type="ECO:0000313" key="1">
    <source>
        <dbReference type="EMBL" id="CAL8084416.1"/>
    </source>
</evidence>
<accession>A0ABP1Q0I6</accession>
<comment type="caution">
    <text evidence="1">The sequence shown here is derived from an EMBL/GenBank/DDBJ whole genome shotgun (WGS) entry which is preliminary data.</text>
</comment>
<protein>
    <submittedName>
        <fullName evidence="1">Uncharacterized protein</fullName>
    </submittedName>
</protein>
<sequence>MSRSKGVKNTFGETVIPHEAAIEQKYERCVGTYNSIQRYLRRTDLDYQAKDPCLKRFLVLNITPYCKQAWNELIPAEFSGVVFSFDEGIVQALLGFVEPEIPLGERGEVTVNCERAGLPFPGRFDELRVQAVPAHDVLNGIEKMADDEDNVGKVSQCAGYIGLRRVYNALLYLCHLFRKKMNPTTHRPLTDKSEVVDEQLKEIVDQLLNEKPVIANREETLMRKIQVDESVTKYVKVGASVSPGEKC</sequence>
<reference evidence="1 2" key="1">
    <citation type="submission" date="2024-08" db="EMBL/GenBank/DDBJ databases">
        <authorList>
            <person name="Cucini C."/>
            <person name="Frati F."/>
        </authorList>
    </citation>
    <scope>NUCLEOTIDE SEQUENCE [LARGE SCALE GENOMIC DNA]</scope>
</reference>